<organism evidence="3 4">
    <name type="scientific">Cyclobacterium qasimii</name>
    <dbReference type="NCBI Taxonomy" id="1350429"/>
    <lineage>
        <taxon>Bacteria</taxon>
        <taxon>Pseudomonadati</taxon>
        <taxon>Bacteroidota</taxon>
        <taxon>Cytophagia</taxon>
        <taxon>Cytophagales</taxon>
        <taxon>Cyclobacteriaceae</taxon>
        <taxon>Cyclobacterium</taxon>
    </lineage>
</organism>
<evidence type="ECO:0000313" key="3">
    <source>
        <dbReference type="EMBL" id="GEO23606.1"/>
    </source>
</evidence>
<dbReference type="Proteomes" id="UP000321301">
    <property type="component" value="Unassembled WGS sequence"/>
</dbReference>
<feature type="domain" description="Methyltransferase type 11" evidence="2">
    <location>
        <begin position="55"/>
        <end position="152"/>
    </location>
</feature>
<evidence type="ECO:0000256" key="1">
    <source>
        <dbReference type="SAM" id="Phobius"/>
    </source>
</evidence>
<keyword evidence="1" id="KW-0812">Transmembrane</keyword>
<feature type="transmembrane region" description="Helical" evidence="1">
    <location>
        <begin position="149"/>
        <end position="171"/>
    </location>
</feature>
<dbReference type="AlphaFoldDB" id="A0A512CHE3"/>
<dbReference type="Pfam" id="PF08241">
    <property type="entry name" value="Methyltransf_11"/>
    <property type="match status" value="1"/>
</dbReference>
<name>A0A512CHE3_9BACT</name>
<keyword evidence="4" id="KW-1185">Reference proteome</keyword>
<evidence type="ECO:0000313" key="4">
    <source>
        <dbReference type="Proteomes" id="UP000321301"/>
    </source>
</evidence>
<dbReference type="GO" id="GO:0008757">
    <property type="term" value="F:S-adenosylmethionine-dependent methyltransferase activity"/>
    <property type="evidence" value="ECO:0007669"/>
    <property type="project" value="InterPro"/>
</dbReference>
<sequence length="282" mass="32705">MFKMKSKQLINNNINHFYTKASEETRLDKGMGIFEFERIKSLINKYLPSSSSCIIDIGGGTGKYSEWLAKKGHKVHMVEPVDKHIKIALKRANKTSNKFHVHRGESRKLEFPNNFADLIILHGPLYHLQKKEDRELTVREAKRVLKNNGIVLGFAINYTASTLVGLLNGLIHKKSFFEMCKEELTSGIHNPPCDFPWLLAEAYYHNPMQLKDEFLSQEFIHLNTYAVEGMSWLDKNYFANMENSERRETLLELIRITENDCNLLPFSPHMMIAIKKKAPYEK</sequence>
<dbReference type="InterPro" id="IPR013216">
    <property type="entry name" value="Methyltransf_11"/>
</dbReference>
<proteinExistence type="predicted"/>
<comment type="caution">
    <text evidence="3">The sequence shown here is derived from an EMBL/GenBank/DDBJ whole genome shotgun (WGS) entry which is preliminary data.</text>
</comment>
<reference evidence="3 4" key="1">
    <citation type="submission" date="2019-07" db="EMBL/GenBank/DDBJ databases">
        <title>Whole genome shotgun sequence of Cyclobacterium qasimii NBRC 106168.</title>
        <authorList>
            <person name="Hosoyama A."/>
            <person name="Uohara A."/>
            <person name="Ohji S."/>
            <person name="Ichikawa N."/>
        </authorList>
    </citation>
    <scope>NUCLEOTIDE SEQUENCE [LARGE SCALE GENOMIC DNA]</scope>
    <source>
        <strain evidence="3 4">NBRC 106168</strain>
    </source>
</reference>
<protein>
    <recommendedName>
        <fullName evidence="2">Methyltransferase type 11 domain-containing protein</fullName>
    </recommendedName>
</protein>
<accession>A0A512CHE3</accession>
<gene>
    <name evidence="3" type="ORF">CQA01_41400</name>
</gene>
<evidence type="ECO:0000259" key="2">
    <source>
        <dbReference type="Pfam" id="PF08241"/>
    </source>
</evidence>
<dbReference type="CDD" id="cd02440">
    <property type="entry name" value="AdoMet_MTases"/>
    <property type="match status" value="1"/>
</dbReference>
<dbReference type="InterPro" id="IPR029063">
    <property type="entry name" value="SAM-dependent_MTases_sf"/>
</dbReference>
<keyword evidence="1" id="KW-1133">Transmembrane helix</keyword>
<dbReference type="EMBL" id="BJYV01000025">
    <property type="protein sequence ID" value="GEO23606.1"/>
    <property type="molecule type" value="Genomic_DNA"/>
</dbReference>
<dbReference type="Gene3D" id="3.40.50.150">
    <property type="entry name" value="Vaccinia Virus protein VP39"/>
    <property type="match status" value="1"/>
</dbReference>
<dbReference type="SUPFAM" id="SSF53335">
    <property type="entry name" value="S-adenosyl-L-methionine-dependent methyltransferases"/>
    <property type="match status" value="1"/>
</dbReference>
<keyword evidence="1" id="KW-0472">Membrane</keyword>